<dbReference type="Proteomes" id="UP000257200">
    <property type="component" value="Unplaced"/>
</dbReference>
<dbReference type="Gene3D" id="3.40.50.300">
    <property type="entry name" value="P-loop containing nucleotide triphosphate hydrolases"/>
    <property type="match status" value="1"/>
</dbReference>
<dbReference type="GeneTree" id="ENSGT00940000158558"/>
<evidence type="ECO:0000313" key="4">
    <source>
        <dbReference type="Ensembl" id="ENSAPOP00000011812.1"/>
    </source>
</evidence>
<dbReference type="InterPro" id="IPR027417">
    <property type="entry name" value="P-loop_NTPase"/>
</dbReference>
<dbReference type="GO" id="GO:0005525">
    <property type="term" value="F:GTP binding"/>
    <property type="evidence" value="ECO:0007669"/>
    <property type="project" value="UniProtKB-KW"/>
</dbReference>
<dbReference type="AlphaFoldDB" id="A0A3Q1F7C8"/>
<sequence length="165" mass="17671">MSRKKTVKSKGSSKSPKASPSSGRTGKGLAAAAAPSSGLVYPSRPSISNSGEFYDIAFKVMLVGDSGVGKTCLLVRFKDGAFLAGSFISTVGIDFRNKVMTIDAVKVKLQIWDTAGQERFRSVTHAYYRDAHGTISVFVCNFDCTVAPWFQPRRGSTPPQLPSGL</sequence>
<reference evidence="4" key="2">
    <citation type="submission" date="2025-09" db="UniProtKB">
        <authorList>
            <consortium name="Ensembl"/>
        </authorList>
    </citation>
    <scope>IDENTIFICATION</scope>
</reference>
<protein>
    <submittedName>
        <fullName evidence="4">RAB26, member RAS onco family</fullName>
    </submittedName>
</protein>
<dbReference type="InterPro" id="IPR001806">
    <property type="entry name" value="Small_GTPase"/>
</dbReference>
<keyword evidence="1" id="KW-0547">Nucleotide-binding</keyword>
<keyword evidence="5" id="KW-1185">Reference proteome</keyword>
<evidence type="ECO:0000256" key="2">
    <source>
        <dbReference type="ARBA" id="ARBA00023134"/>
    </source>
</evidence>
<dbReference type="SMART" id="SM00175">
    <property type="entry name" value="RAB"/>
    <property type="match status" value="1"/>
</dbReference>
<dbReference type="STRING" id="80966.ENSAPOP00000011812"/>
<evidence type="ECO:0000256" key="1">
    <source>
        <dbReference type="ARBA" id="ARBA00022741"/>
    </source>
</evidence>
<dbReference type="Ensembl" id="ENSAPOT00000019488.1">
    <property type="protein sequence ID" value="ENSAPOP00000011812.1"/>
    <property type="gene ID" value="ENSAPOG00000014443.1"/>
</dbReference>
<proteinExistence type="predicted"/>
<dbReference type="Pfam" id="PF00071">
    <property type="entry name" value="Ras"/>
    <property type="match status" value="1"/>
</dbReference>
<dbReference type="PANTHER" id="PTHR47977">
    <property type="entry name" value="RAS-RELATED PROTEIN RAB"/>
    <property type="match status" value="1"/>
</dbReference>
<feature type="compositionally biased region" description="Low complexity" evidence="3">
    <location>
        <begin position="9"/>
        <end position="22"/>
    </location>
</feature>
<accession>A0A3Q1F7C8</accession>
<dbReference type="SUPFAM" id="SSF52540">
    <property type="entry name" value="P-loop containing nucleoside triphosphate hydrolases"/>
    <property type="match status" value="1"/>
</dbReference>
<dbReference type="NCBIfam" id="TIGR00231">
    <property type="entry name" value="small_GTP"/>
    <property type="match status" value="1"/>
</dbReference>
<dbReference type="FunFam" id="3.40.50.300:FF:001447">
    <property type="entry name" value="Ras-related protein Rab-1B"/>
    <property type="match status" value="1"/>
</dbReference>
<dbReference type="InterPro" id="IPR050227">
    <property type="entry name" value="Rab"/>
</dbReference>
<dbReference type="InParanoid" id="A0A3Q1F7C8"/>
<name>A0A3Q1F7C8_9TELE</name>
<feature type="region of interest" description="Disordered" evidence="3">
    <location>
        <begin position="1"/>
        <end position="30"/>
    </location>
</feature>
<evidence type="ECO:0000256" key="3">
    <source>
        <dbReference type="SAM" id="MobiDB-lite"/>
    </source>
</evidence>
<organism evidence="4 5">
    <name type="scientific">Acanthochromis polyacanthus</name>
    <name type="common">spiny chromis</name>
    <dbReference type="NCBI Taxonomy" id="80966"/>
    <lineage>
        <taxon>Eukaryota</taxon>
        <taxon>Metazoa</taxon>
        <taxon>Chordata</taxon>
        <taxon>Craniata</taxon>
        <taxon>Vertebrata</taxon>
        <taxon>Euteleostomi</taxon>
        <taxon>Actinopterygii</taxon>
        <taxon>Neopterygii</taxon>
        <taxon>Teleostei</taxon>
        <taxon>Neoteleostei</taxon>
        <taxon>Acanthomorphata</taxon>
        <taxon>Ovalentaria</taxon>
        <taxon>Pomacentridae</taxon>
        <taxon>Acanthochromis</taxon>
    </lineage>
</organism>
<evidence type="ECO:0000313" key="5">
    <source>
        <dbReference type="Proteomes" id="UP000257200"/>
    </source>
</evidence>
<dbReference type="PRINTS" id="PR00449">
    <property type="entry name" value="RASTRNSFRMNG"/>
</dbReference>
<dbReference type="GO" id="GO:0003924">
    <property type="term" value="F:GTPase activity"/>
    <property type="evidence" value="ECO:0007669"/>
    <property type="project" value="InterPro"/>
</dbReference>
<dbReference type="PROSITE" id="PS51419">
    <property type="entry name" value="RAB"/>
    <property type="match status" value="1"/>
</dbReference>
<dbReference type="InterPro" id="IPR005225">
    <property type="entry name" value="Small_GTP-bd"/>
</dbReference>
<keyword evidence="2" id="KW-0342">GTP-binding</keyword>
<reference evidence="4" key="1">
    <citation type="submission" date="2025-08" db="UniProtKB">
        <authorList>
            <consortium name="Ensembl"/>
        </authorList>
    </citation>
    <scope>IDENTIFICATION</scope>
</reference>